<sequence>MPAGLAARDDSNTYALYQYTPSLIAACISAAAFAVATLLHATKSSRLRLKILIPFVFGLAFETIG</sequence>
<comment type="caution">
    <text evidence="2">The sequence shown here is derived from an EMBL/GenBank/DDBJ whole genome shotgun (WGS) entry which is preliminary data.</text>
</comment>
<dbReference type="Proteomes" id="UP000541154">
    <property type="component" value="Unassembled WGS sequence"/>
</dbReference>
<gene>
    <name evidence="2" type="ORF">ETB97_011380</name>
</gene>
<evidence type="ECO:0000256" key="1">
    <source>
        <dbReference type="SAM" id="Phobius"/>
    </source>
</evidence>
<keyword evidence="1" id="KW-0472">Membrane</keyword>
<name>A0A8H6AGV4_PETAA</name>
<proteinExistence type="predicted"/>
<dbReference type="EMBL" id="SPNV01000007">
    <property type="protein sequence ID" value="KAF5866495.1"/>
    <property type="molecule type" value="Genomic_DNA"/>
</dbReference>
<dbReference type="AlphaFoldDB" id="A0A8H6AGV4"/>
<protein>
    <submittedName>
        <fullName evidence="2">Uncharacterized protein</fullName>
    </submittedName>
</protein>
<keyword evidence="3" id="KW-1185">Reference proteome</keyword>
<feature type="transmembrane region" description="Helical" evidence="1">
    <location>
        <begin position="20"/>
        <end position="41"/>
    </location>
</feature>
<evidence type="ECO:0000313" key="3">
    <source>
        <dbReference type="Proteomes" id="UP000541154"/>
    </source>
</evidence>
<accession>A0A8H6AGV4</accession>
<evidence type="ECO:0000313" key="2">
    <source>
        <dbReference type="EMBL" id="KAF5866495.1"/>
    </source>
</evidence>
<keyword evidence="1" id="KW-0812">Transmembrane</keyword>
<reference evidence="2 3" key="1">
    <citation type="submission" date="2019-04" db="EMBL/GenBank/DDBJ databases">
        <title>Aspergillus burnettii sp. nov., novel species from soil in southeast Queensland.</title>
        <authorList>
            <person name="Gilchrist C.L.M."/>
            <person name="Pitt J.I."/>
            <person name="Lange L."/>
            <person name="Lacey H.J."/>
            <person name="Vuong D."/>
            <person name="Midgley D.J."/>
            <person name="Greenfield P."/>
            <person name="Bradbury M."/>
            <person name="Lacey E."/>
            <person name="Busk P.K."/>
            <person name="Pilgaard B."/>
            <person name="Chooi Y.H."/>
            <person name="Piggott A.M."/>
        </authorList>
    </citation>
    <scope>NUCLEOTIDE SEQUENCE [LARGE SCALE GENOMIC DNA]</scope>
    <source>
        <strain evidence="2 3">FRR 5400</strain>
    </source>
</reference>
<keyword evidence="1" id="KW-1133">Transmembrane helix</keyword>
<organism evidence="2 3">
    <name type="scientific">Petromyces alliaceus</name>
    <name type="common">Aspergillus alliaceus</name>
    <dbReference type="NCBI Taxonomy" id="209559"/>
    <lineage>
        <taxon>Eukaryota</taxon>
        <taxon>Fungi</taxon>
        <taxon>Dikarya</taxon>
        <taxon>Ascomycota</taxon>
        <taxon>Pezizomycotina</taxon>
        <taxon>Eurotiomycetes</taxon>
        <taxon>Eurotiomycetidae</taxon>
        <taxon>Eurotiales</taxon>
        <taxon>Aspergillaceae</taxon>
        <taxon>Aspergillus</taxon>
        <taxon>Aspergillus subgen. Circumdati</taxon>
    </lineage>
</organism>